<gene>
    <name evidence="1" type="ORF">GCM10009802_13100</name>
</gene>
<accession>A0ABN2XM64</accession>
<dbReference type="Proteomes" id="UP001500443">
    <property type="component" value="Unassembled WGS sequence"/>
</dbReference>
<evidence type="ECO:0000313" key="2">
    <source>
        <dbReference type="Proteomes" id="UP001500443"/>
    </source>
</evidence>
<comment type="caution">
    <text evidence="1">The sequence shown here is derived from an EMBL/GenBank/DDBJ whole genome shotgun (WGS) entry which is preliminary data.</text>
</comment>
<proteinExistence type="predicted"/>
<dbReference type="EMBL" id="BAAAPF010000021">
    <property type="protein sequence ID" value="GAA2114033.1"/>
    <property type="molecule type" value="Genomic_DNA"/>
</dbReference>
<sequence length="79" mass="8191">MQPPAAPTVIAAARQTYAGDRFMMRYPLLPPTPARGGLFSGSYGHPAARTGATPLQLGEKADVNGGNGVLRQIAGAWAQ</sequence>
<organism evidence="1 2">
    <name type="scientific">Streptomyces synnematoformans</name>
    <dbReference type="NCBI Taxonomy" id="415721"/>
    <lineage>
        <taxon>Bacteria</taxon>
        <taxon>Bacillati</taxon>
        <taxon>Actinomycetota</taxon>
        <taxon>Actinomycetes</taxon>
        <taxon>Kitasatosporales</taxon>
        <taxon>Streptomycetaceae</taxon>
        <taxon>Streptomyces</taxon>
    </lineage>
</organism>
<evidence type="ECO:0000313" key="1">
    <source>
        <dbReference type="EMBL" id="GAA2114033.1"/>
    </source>
</evidence>
<protein>
    <submittedName>
        <fullName evidence="1">Uncharacterized protein</fullName>
    </submittedName>
</protein>
<reference evidence="1 2" key="1">
    <citation type="journal article" date="2019" name="Int. J. Syst. Evol. Microbiol.">
        <title>The Global Catalogue of Microorganisms (GCM) 10K type strain sequencing project: providing services to taxonomists for standard genome sequencing and annotation.</title>
        <authorList>
            <consortium name="The Broad Institute Genomics Platform"/>
            <consortium name="The Broad Institute Genome Sequencing Center for Infectious Disease"/>
            <person name="Wu L."/>
            <person name="Ma J."/>
        </authorList>
    </citation>
    <scope>NUCLEOTIDE SEQUENCE [LARGE SCALE GENOMIC DNA]</scope>
    <source>
        <strain evidence="1 2">JCM 15481</strain>
    </source>
</reference>
<keyword evidence="2" id="KW-1185">Reference proteome</keyword>
<name>A0ABN2XM64_9ACTN</name>